<dbReference type="OrthoDB" id="8282715at2"/>
<accession>A0A657LQG2</accession>
<sequence length="144" mass="15720">MKLIHDSKVALCQALEDIADRLPAATDALVCLSMASRLLPLLRRAHAYEEAVIFPAYEKLVVSASLSTDRLRAEHISDQCFAADLTDMLLKIGHGAPVDQAETFGFMLRGFFDGLRRHVAFENEHIVPAIRQGALGTASSRSAS</sequence>
<comment type="caution">
    <text evidence="2">The sequence shown here is derived from an EMBL/GenBank/DDBJ whole genome shotgun (WGS) entry which is preliminary data.</text>
</comment>
<dbReference type="Gene3D" id="1.20.120.520">
    <property type="entry name" value="nmb1532 protein domain like"/>
    <property type="match status" value="1"/>
</dbReference>
<gene>
    <name evidence="2" type="ORF">AX760_04635</name>
</gene>
<evidence type="ECO:0000313" key="3">
    <source>
        <dbReference type="Proteomes" id="UP000182661"/>
    </source>
</evidence>
<dbReference type="AlphaFoldDB" id="A0A657LQG2"/>
<proteinExistence type="predicted"/>
<dbReference type="EMBL" id="LSRP01000096">
    <property type="protein sequence ID" value="OJF95143.1"/>
    <property type="molecule type" value="Genomic_DNA"/>
</dbReference>
<evidence type="ECO:0000259" key="1">
    <source>
        <dbReference type="Pfam" id="PF01814"/>
    </source>
</evidence>
<evidence type="ECO:0000313" key="2">
    <source>
        <dbReference type="EMBL" id="OJF95143.1"/>
    </source>
</evidence>
<dbReference type="Pfam" id="PF01814">
    <property type="entry name" value="Hemerythrin"/>
    <property type="match status" value="1"/>
</dbReference>
<keyword evidence="3" id="KW-1185">Reference proteome</keyword>
<name>A0A657LQG2_9HYPH</name>
<dbReference type="InterPro" id="IPR012312">
    <property type="entry name" value="Hemerythrin-like"/>
</dbReference>
<dbReference type="Proteomes" id="UP000182661">
    <property type="component" value="Unassembled WGS sequence"/>
</dbReference>
<organism evidence="2 3">
    <name type="scientific">Pararhizobium antarcticum</name>
    <dbReference type="NCBI Taxonomy" id="1798805"/>
    <lineage>
        <taxon>Bacteria</taxon>
        <taxon>Pseudomonadati</taxon>
        <taxon>Pseudomonadota</taxon>
        <taxon>Alphaproteobacteria</taxon>
        <taxon>Hyphomicrobiales</taxon>
        <taxon>Rhizobiaceae</taxon>
        <taxon>Rhizobium/Agrobacterium group</taxon>
        <taxon>Pararhizobium</taxon>
    </lineage>
</organism>
<feature type="domain" description="Hemerythrin-like" evidence="1">
    <location>
        <begin position="2"/>
        <end position="130"/>
    </location>
</feature>
<protein>
    <recommendedName>
        <fullName evidence="1">Hemerythrin-like domain-containing protein</fullName>
    </recommendedName>
</protein>
<reference evidence="2 3" key="1">
    <citation type="submission" date="2016-02" db="EMBL/GenBank/DDBJ databases">
        <title>Genome sequencing of a beta-galactosidase producing bacteria Rhizobium sp. 59.</title>
        <authorList>
            <person name="Wang D."/>
            <person name="Kot W."/>
            <person name="Qin Y."/>
            <person name="Hansen L."/>
            <person name="Naqvi K."/>
            <person name="Rensing C."/>
        </authorList>
    </citation>
    <scope>NUCLEOTIDE SEQUENCE [LARGE SCALE GENOMIC DNA]</scope>
    <source>
        <strain evidence="2 3">59</strain>
    </source>
</reference>